<dbReference type="EC" id="1.1.1.100" evidence="4"/>
<feature type="domain" description="Ketoreductase" evidence="3">
    <location>
        <begin position="215"/>
        <end position="384"/>
    </location>
</feature>
<comment type="similarity">
    <text evidence="1 2">Belongs to the short-chain dehydrogenases/reductases (SDR) family.</text>
</comment>
<dbReference type="NCBIfam" id="NF006110">
    <property type="entry name" value="PRK08261.1"/>
    <property type="match status" value="1"/>
</dbReference>
<dbReference type="InterPro" id="IPR002347">
    <property type="entry name" value="SDR_fam"/>
</dbReference>
<evidence type="ECO:0000313" key="5">
    <source>
        <dbReference type="Proteomes" id="UP001165561"/>
    </source>
</evidence>
<evidence type="ECO:0000256" key="1">
    <source>
        <dbReference type="ARBA" id="ARBA00006484"/>
    </source>
</evidence>
<name>A0ABT5TX81_9MICO</name>
<organism evidence="4 5">
    <name type="scientific">Georgenia halotolerans</name>
    <dbReference type="NCBI Taxonomy" id="3028317"/>
    <lineage>
        <taxon>Bacteria</taxon>
        <taxon>Bacillati</taxon>
        <taxon>Actinomycetota</taxon>
        <taxon>Actinomycetes</taxon>
        <taxon>Micrococcales</taxon>
        <taxon>Bogoriellaceae</taxon>
        <taxon>Georgenia</taxon>
    </lineage>
</organism>
<accession>A0ABT5TX81</accession>
<protein>
    <submittedName>
        <fullName evidence="4">3-oxoacyl-ACP reductase</fullName>
        <ecNumber evidence="4">1.1.1.100</ecNumber>
    </submittedName>
</protein>
<dbReference type="SUPFAM" id="SSF51735">
    <property type="entry name" value="NAD(P)-binding Rossmann-fold domains"/>
    <property type="match status" value="1"/>
</dbReference>
<dbReference type="SMART" id="SM00822">
    <property type="entry name" value="PKS_KR"/>
    <property type="match status" value="1"/>
</dbReference>
<reference evidence="4" key="1">
    <citation type="submission" date="2023-02" db="EMBL/GenBank/DDBJ databases">
        <title>Georgenia sp.10Sc9-8, isolated from a soil sample collected from the Taklamakan desert.</title>
        <authorList>
            <person name="Liu S."/>
        </authorList>
    </citation>
    <scope>NUCLEOTIDE SEQUENCE</scope>
    <source>
        <strain evidence="4">10Sc9-8</strain>
    </source>
</reference>
<dbReference type="PANTHER" id="PTHR42760">
    <property type="entry name" value="SHORT-CHAIN DEHYDROGENASES/REDUCTASES FAMILY MEMBER"/>
    <property type="match status" value="1"/>
</dbReference>
<evidence type="ECO:0000259" key="3">
    <source>
        <dbReference type="SMART" id="SM00822"/>
    </source>
</evidence>
<dbReference type="EMBL" id="JARACI010000925">
    <property type="protein sequence ID" value="MDD9206579.1"/>
    <property type="molecule type" value="Genomic_DNA"/>
</dbReference>
<keyword evidence="4" id="KW-0560">Oxidoreductase</keyword>
<dbReference type="PRINTS" id="PR00080">
    <property type="entry name" value="SDRFAMILY"/>
</dbReference>
<dbReference type="InterPro" id="IPR036291">
    <property type="entry name" value="NAD(P)-bd_dom_sf"/>
</dbReference>
<dbReference type="InterPro" id="IPR020904">
    <property type="entry name" value="Sc_DH/Rdtase_CS"/>
</dbReference>
<dbReference type="PRINTS" id="PR00081">
    <property type="entry name" value="GDHRDH"/>
</dbReference>
<dbReference type="Pfam" id="PF00106">
    <property type="entry name" value="adh_short"/>
    <property type="match status" value="1"/>
</dbReference>
<dbReference type="PANTHER" id="PTHR42760:SF78">
    <property type="entry name" value="3-OXOACYL-[ACYL-CARRIER-PROTEIN] REDUCTASE [NADH]"/>
    <property type="match status" value="1"/>
</dbReference>
<dbReference type="PROSITE" id="PS00061">
    <property type="entry name" value="ADH_SHORT"/>
    <property type="match status" value="1"/>
</dbReference>
<dbReference type="Proteomes" id="UP001165561">
    <property type="component" value="Unassembled WGS sequence"/>
</dbReference>
<sequence>MSDTYLDLISSGLPKKVAKKLGLPQPVRLRRSDPESLDSPLLPGPVLVLSDAGSRTAADEVTEGLLAWDLDVRRDAHLGDHRSWAAVVVVLTGLREPAGLRDPALELGPVLRRLAPSGRVVTVSRTAHDAGDPATAAARQGVDGFLRSVGKELRAGATGNGLLLERDVPVGAPPVRGALRFLLSARSAFVSGQLLTITDADGEEPVDWRHPLTGRVAVVTGAARGIGAEIVRVLSRDGARVLGVDVPAAGESLSAVMNEVGGTALQLDVTAADAAERILDQAQRRYGGLGVVVHNAGILRDKLLVNMTPDRWDDLMDVNIQAPLRMNRAFAQPGVLDADARIIGLASTSGIAGNRGQTNYATAKAGMIGMMRALAPTMASAGGTANAVA</sequence>
<dbReference type="GO" id="GO:0004316">
    <property type="term" value="F:3-oxoacyl-[acyl-carrier-protein] reductase (NADPH) activity"/>
    <property type="evidence" value="ECO:0007669"/>
    <property type="project" value="UniProtKB-EC"/>
</dbReference>
<evidence type="ECO:0000313" key="4">
    <source>
        <dbReference type="EMBL" id="MDD9206579.1"/>
    </source>
</evidence>
<keyword evidence="5" id="KW-1185">Reference proteome</keyword>
<gene>
    <name evidence="4" type="ORF">PU560_08890</name>
</gene>
<feature type="non-terminal residue" evidence="4">
    <location>
        <position position="389"/>
    </location>
</feature>
<evidence type="ECO:0000256" key="2">
    <source>
        <dbReference type="RuleBase" id="RU000363"/>
    </source>
</evidence>
<dbReference type="InterPro" id="IPR057326">
    <property type="entry name" value="KR_dom"/>
</dbReference>
<proteinExistence type="inferred from homology"/>
<dbReference type="Gene3D" id="3.40.50.720">
    <property type="entry name" value="NAD(P)-binding Rossmann-like Domain"/>
    <property type="match status" value="2"/>
</dbReference>
<comment type="caution">
    <text evidence="4">The sequence shown here is derived from an EMBL/GenBank/DDBJ whole genome shotgun (WGS) entry which is preliminary data.</text>
</comment>